<gene>
    <name evidence="1" type="ORF">SPRG_20881</name>
</gene>
<sequence length="61" mass="7330">MRSRRRFRLHRLRSAPYTRPLWTWFRLLRPRSSSICTAACGSFSCWPWHPTCSLDSSSPFR</sequence>
<dbReference type="EMBL" id="KK583248">
    <property type="protein sequence ID" value="KDO23878.1"/>
    <property type="molecule type" value="Genomic_DNA"/>
</dbReference>
<dbReference type="KEGG" id="spar:SPRG_20881"/>
<keyword evidence="2" id="KW-1185">Reference proteome</keyword>
<protein>
    <submittedName>
        <fullName evidence="1">Uncharacterized protein</fullName>
    </submittedName>
</protein>
<dbReference type="Proteomes" id="UP000030745">
    <property type="component" value="Unassembled WGS sequence"/>
</dbReference>
<evidence type="ECO:0000313" key="1">
    <source>
        <dbReference type="EMBL" id="KDO23878.1"/>
    </source>
</evidence>
<dbReference type="GeneID" id="24141875"/>
<evidence type="ECO:0000313" key="2">
    <source>
        <dbReference type="Proteomes" id="UP000030745"/>
    </source>
</evidence>
<dbReference type="AlphaFoldDB" id="A0A067C026"/>
<name>A0A067C026_SAPPC</name>
<reference evidence="1 2" key="1">
    <citation type="journal article" date="2013" name="PLoS Genet.">
        <title>Distinctive expansion of potential virulence genes in the genome of the oomycete fish pathogen Saprolegnia parasitica.</title>
        <authorList>
            <person name="Jiang R.H."/>
            <person name="de Bruijn I."/>
            <person name="Haas B.J."/>
            <person name="Belmonte R."/>
            <person name="Lobach L."/>
            <person name="Christie J."/>
            <person name="van den Ackerveken G."/>
            <person name="Bottin A."/>
            <person name="Bulone V."/>
            <person name="Diaz-Moreno S.M."/>
            <person name="Dumas B."/>
            <person name="Fan L."/>
            <person name="Gaulin E."/>
            <person name="Govers F."/>
            <person name="Grenville-Briggs L.J."/>
            <person name="Horner N.R."/>
            <person name="Levin J.Z."/>
            <person name="Mammella M."/>
            <person name="Meijer H.J."/>
            <person name="Morris P."/>
            <person name="Nusbaum C."/>
            <person name="Oome S."/>
            <person name="Phillips A.J."/>
            <person name="van Rooyen D."/>
            <person name="Rzeszutek E."/>
            <person name="Saraiva M."/>
            <person name="Secombes C.J."/>
            <person name="Seidl M.F."/>
            <person name="Snel B."/>
            <person name="Stassen J.H."/>
            <person name="Sykes S."/>
            <person name="Tripathy S."/>
            <person name="van den Berg H."/>
            <person name="Vega-Arreguin J.C."/>
            <person name="Wawra S."/>
            <person name="Young S.K."/>
            <person name="Zeng Q."/>
            <person name="Dieguez-Uribeondo J."/>
            <person name="Russ C."/>
            <person name="Tyler B.M."/>
            <person name="van West P."/>
        </authorList>
    </citation>
    <scope>NUCLEOTIDE SEQUENCE [LARGE SCALE GENOMIC DNA]</scope>
    <source>
        <strain evidence="1 2">CBS 223.65</strain>
    </source>
</reference>
<organism evidence="1 2">
    <name type="scientific">Saprolegnia parasitica (strain CBS 223.65)</name>
    <dbReference type="NCBI Taxonomy" id="695850"/>
    <lineage>
        <taxon>Eukaryota</taxon>
        <taxon>Sar</taxon>
        <taxon>Stramenopiles</taxon>
        <taxon>Oomycota</taxon>
        <taxon>Saprolegniomycetes</taxon>
        <taxon>Saprolegniales</taxon>
        <taxon>Saprolegniaceae</taxon>
        <taxon>Saprolegnia</taxon>
    </lineage>
</organism>
<accession>A0A067C026</accession>
<dbReference type="RefSeq" id="XP_012205409.1">
    <property type="nucleotide sequence ID" value="XM_012350019.1"/>
</dbReference>
<proteinExistence type="predicted"/>
<dbReference type="VEuPathDB" id="FungiDB:SPRG_20881"/>